<comment type="similarity">
    <text evidence="8">Belongs to the bacterial reverse transcriptase family.</text>
</comment>
<feature type="domain" description="Reverse transcriptase" evidence="10">
    <location>
        <begin position="7"/>
        <end position="217"/>
    </location>
</feature>
<proteinExistence type="inferred from homology"/>
<evidence type="ECO:0000313" key="12">
    <source>
        <dbReference type="Proteomes" id="UP001319180"/>
    </source>
</evidence>
<keyword evidence="12" id="KW-1185">Reference proteome</keyword>
<dbReference type="InterPro" id="IPR043502">
    <property type="entry name" value="DNA/RNA_pol_sf"/>
</dbReference>
<organism evidence="11 12">
    <name type="scientific">Dawidia soli</name>
    <dbReference type="NCBI Taxonomy" id="2782352"/>
    <lineage>
        <taxon>Bacteria</taxon>
        <taxon>Pseudomonadati</taxon>
        <taxon>Bacteroidota</taxon>
        <taxon>Cytophagia</taxon>
        <taxon>Cytophagales</taxon>
        <taxon>Chryseotaleaceae</taxon>
        <taxon>Dawidia</taxon>
    </lineage>
</organism>
<dbReference type="AlphaFoldDB" id="A0AAP2GIG3"/>
<evidence type="ECO:0000256" key="6">
    <source>
        <dbReference type="ARBA" id="ARBA00022918"/>
    </source>
</evidence>
<dbReference type="InterPro" id="IPR000477">
    <property type="entry name" value="RT_dom"/>
</dbReference>
<comment type="catalytic activity">
    <reaction evidence="9">
        <text>DNA(n) + a 2'-deoxyribonucleoside 5'-triphosphate = DNA(n+1) + diphosphate</text>
        <dbReference type="Rhea" id="RHEA:22508"/>
        <dbReference type="Rhea" id="RHEA-COMP:17339"/>
        <dbReference type="Rhea" id="RHEA-COMP:17340"/>
        <dbReference type="ChEBI" id="CHEBI:33019"/>
        <dbReference type="ChEBI" id="CHEBI:61560"/>
        <dbReference type="ChEBI" id="CHEBI:173112"/>
        <dbReference type="EC" id="2.7.7.49"/>
    </reaction>
</comment>
<keyword evidence="6 11" id="KW-0695">RNA-directed DNA polymerase</keyword>
<dbReference type="CDD" id="cd03487">
    <property type="entry name" value="RT_Bac_retron_II"/>
    <property type="match status" value="1"/>
</dbReference>
<evidence type="ECO:0000256" key="3">
    <source>
        <dbReference type="ARBA" id="ARBA00022695"/>
    </source>
</evidence>
<dbReference type="GO" id="GO:0003723">
    <property type="term" value="F:RNA binding"/>
    <property type="evidence" value="ECO:0007669"/>
    <property type="project" value="InterPro"/>
</dbReference>
<dbReference type="GO" id="GO:0003964">
    <property type="term" value="F:RNA-directed DNA polymerase activity"/>
    <property type="evidence" value="ECO:0007669"/>
    <property type="project" value="UniProtKB-KW"/>
</dbReference>
<dbReference type="PANTHER" id="PTHR34047:SF7">
    <property type="entry name" value="RNA-DIRECTED DNA POLYMERASE"/>
    <property type="match status" value="1"/>
</dbReference>
<evidence type="ECO:0000259" key="10">
    <source>
        <dbReference type="PROSITE" id="PS50878"/>
    </source>
</evidence>
<dbReference type="Gene3D" id="3.10.10.10">
    <property type="entry name" value="HIV Type 1 Reverse Transcriptase, subunit A, domain 1"/>
    <property type="match status" value="1"/>
</dbReference>
<dbReference type="InterPro" id="IPR051083">
    <property type="entry name" value="GrpII_Intron_Splice-Mob/Def"/>
</dbReference>
<comment type="caution">
    <text evidence="11">The sequence shown here is derived from an EMBL/GenBank/DDBJ whole genome shotgun (WGS) entry which is preliminary data.</text>
</comment>
<evidence type="ECO:0000256" key="5">
    <source>
        <dbReference type="ARBA" id="ARBA00022842"/>
    </source>
</evidence>
<protein>
    <recommendedName>
        <fullName evidence="1">RNA-directed DNA polymerase</fullName>
        <ecNumber evidence="1">2.7.7.49</ecNumber>
    </recommendedName>
</protein>
<dbReference type="EC" id="2.7.7.49" evidence="1"/>
<dbReference type="PROSITE" id="PS50878">
    <property type="entry name" value="RT_POL"/>
    <property type="match status" value="1"/>
</dbReference>
<evidence type="ECO:0000256" key="7">
    <source>
        <dbReference type="ARBA" id="ARBA00023118"/>
    </source>
</evidence>
<dbReference type="Proteomes" id="UP001319180">
    <property type="component" value="Unassembled WGS sequence"/>
</dbReference>
<keyword evidence="2" id="KW-0808">Transferase</keyword>
<keyword evidence="7" id="KW-0051">Antiviral defense</keyword>
<keyword evidence="5" id="KW-0460">Magnesium</keyword>
<dbReference type="Gene3D" id="3.30.70.270">
    <property type="match status" value="1"/>
</dbReference>
<sequence length="264" mass="30220">MKDIIENIDAYYYQYESLKRDKFGNVKKYSDGTPKKRVITPSTEVLKKIQRNIKKYVLDTMPVPGHMQGAVKGKSNISNAKIHQGKKYRFVTDLMDFFPNVYSDSVYSFFLSLGYTNHVASWLTRLTTHKGKLPQGTPTSPALANFCFLEIDQKLLSICQAKGITYTRFVDDLTFSAPHDFRTELNELLRTISANGHRISYRKTDYGNKQTVTGISIQNNYIDVPAEIKEKAKVTVEHNGFNLYMNNVRNTNKNMKHGIKANPQ</sequence>
<keyword evidence="4" id="KW-0479">Metal-binding</keyword>
<evidence type="ECO:0000256" key="4">
    <source>
        <dbReference type="ARBA" id="ARBA00022723"/>
    </source>
</evidence>
<evidence type="ECO:0000313" key="11">
    <source>
        <dbReference type="EMBL" id="MBT1687395.1"/>
    </source>
</evidence>
<dbReference type="InterPro" id="IPR043128">
    <property type="entry name" value="Rev_trsase/Diguanyl_cyclase"/>
</dbReference>
<reference evidence="11 12" key="1">
    <citation type="submission" date="2021-05" db="EMBL/GenBank/DDBJ databases">
        <title>A Polyphasic approach of four new species of the genus Ohtaekwangia: Ohtaekwangia histidinii sp. nov., Ohtaekwangia cretensis sp. nov., Ohtaekwangia indiensis sp. nov., Ohtaekwangia reichenbachii sp. nov. from diverse environment.</title>
        <authorList>
            <person name="Octaviana S."/>
        </authorList>
    </citation>
    <scope>NUCLEOTIDE SEQUENCE [LARGE SCALE GENOMIC DNA]</scope>
    <source>
        <strain evidence="11 12">PWU37</strain>
    </source>
</reference>
<name>A0AAP2GIG3_9BACT</name>
<evidence type="ECO:0000256" key="2">
    <source>
        <dbReference type="ARBA" id="ARBA00022679"/>
    </source>
</evidence>
<dbReference type="Pfam" id="PF00078">
    <property type="entry name" value="RVT_1"/>
    <property type="match status" value="1"/>
</dbReference>
<evidence type="ECO:0000256" key="8">
    <source>
        <dbReference type="ARBA" id="ARBA00034120"/>
    </source>
</evidence>
<evidence type="ECO:0000256" key="9">
    <source>
        <dbReference type="ARBA" id="ARBA00048173"/>
    </source>
</evidence>
<keyword evidence="3" id="KW-0548">Nucleotidyltransferase</keyword>
<dbReference type="GO" id="GO:0046872">
    <property type="term" value="F:metal ion binding"/>
    <property type="evidence" value="ECO:0007669"/>
    <property type="project" value="UniProtKB-KW"/>
</dbReference>
<evidence type="ECO:0000256" key="1">
    <source>
        <dbReference type="ARBA" id="ARBA00012493"/>
    </source>
</evidence>
<dbReference type="GO" id="GO:0051607">
    <property type="term" value="P:defense response to virus"/>
    <property type="evidence" value="ECO:0007669"/>
    <property type="project" value="UniProtKB-KW"/>
</dbReference>
<gene>
    <name evidence="11" type="ORF">KK078_12565</name>
</gene>
<dbReference type="RefSeq" id="WP_254090624.1">
    <property type="nucleotide sequence ID" value="NZ_JAHESC010000016.1"/>
</dbReference>
<dbReference type="PRINTS" id="PR00866">
    <property type="entry name" value="RNADNAPOLMS"/>
</dbReference>
<dbReference type="PANTHER" id="PTHR34047">
    <property type="entry name" value="NUCLEAR INTRON MATURASE 1, MITOCHONDRIAL-RELATED"/>
    <property type="match status" value="1"/>
</dbReference>
<dbReference type="EMBL" id="JAHESC010000016">
    <property type="protein sequence ID" value="MBT1687395.1"/>
    <property type="molecule type" value="Genomic_DNA"/>
</dbReference>
<dbReference type="InterPro" id="IPR000123">
    <property type="entry name" value="Reverse_transcriptase_msDNA"/>
</dbReference>
<accession>A0AAP2GIG3</accession>
<dbReference type="SUPFAM" id="SSF56672">
    <property type="entry name" value="DNA/RNA polymerases"/>
    <property type="match status" value="1"/>
</dbReference>